<evidence type="ECO:0008006" key="4">
    <source>
        <dbReference type="Google" id="ProtNLM"/>
    </source>
</evidence>
<feature type="signal peptide" evidence="1">
    <location>
        <begin position="1"/>
        <end position="31"/>
    </location>
</feature>
<proteinExistence type="predicted"/>
<accession>A0A4V3CSB1</accession>
<sequence length="140" mass="15493">MKLFDLTQKPMKTLFKTFVLLVAFLSFQCSGSDDNSVLNDEVITQPILDAKKAEIINYINSFDCSGSCNYIAFGSKPCGGPKEYLLFPSSVNLTQLQQMVTEFNEMDHQYNIQTNAVSDCAVELPPTSVECVNGDCVVIN</sequence>
<comment type="caution">
    <text evidence="2">The sequence shown here is derived from an EMBL/GenBank/DDBJ whole genome shotgun (WGS) entry which is preliminary data.</text>
</comment>
<dbReference type="AlphaFoldDB" id="A0A4V3CSB1"/>
<evidence type="ECO:0000313" key="2">
    <source>
        <dbReference type="EMBL" id="TDP59892.1"/>
    </source>
</evidence>
<dbReference type="Proteomes" id="UP000295260">
    <property type="component" value="Unassembled WGS sequence"/>
</dbReference>
<keyword evidence="3" id="KW-1185">Reference proteome</keyword>
<dbReference type="EMBL" id="SNXR01000012">
    <property type="protein sequence ID" value="TDP59892.1"/>
    <property type="molecule type" value="Genomic_DNA"/>
</dbReference>
<name>A0A4V3CSB1_9FLAO</name>
<evidence type="ECO:0000313" key="3">
    <source>
        <dbReference type="Proteomes" id="UP000295260"/>
    </source>
</evidence>
<protein>
    <recommendedName>
        <fullName evidence="4">Lipoprotein</fullName>
    </recommendedName>
</protein>
<keyword evidence="1" id="KW-0732">Signal</keyword>
<feature type="chain" id="PRO_5020360860" description="Lipoprotein" evidence="1">
    <location>
        <begin position="32"/>
        <end position="140"/>
    </location>
</feature>
<gene>
    <name evidence="2" type="ORF">BC748_0860</name>
</gene>
<reference evidence="2 3" key="1">
    <citation type="submission" date="2019-03" db="EMBL/GenBank/DDBJ databases">
        <title>Genomic Encyclopedia of Archaeal and Bacterial Type Strains, Phase II (KMG-II): from individual species to whole genera.</title>
        <authorList>
            <person name="Goeker M."/>
        </authorList>
    </citation>
    <scope>NUCLEOTIDE SEQUENCE [LARGE SCALE GENOMIC DNA]</scope>
    <source>
        <strain evidence="2 3">DSM 25687</strain>
    </source>
</reference>
<evidence type="ECO:0000256" key="1">
    <source>
        <dbReference type="SAM" id="SignalP"/>
    </source>
</evidence>
<organism evidence="2 3">
    <name type="scientific">Flavobacterium dankookense</name>
    <dbReference type="NCBI Taxonomy" id="706186"/>
    <lineage>
        <taxon>Bacteria</taxon>
        <taxon>Pseudomonadati</taxon>
        <taxon>Bacteroidota</taxon>
        <taxon>Flavobacteriia</taxon>
        <taxon>Flavobacteriales</taxon>
        <taxon>Flavobacteriaceae</taxon>
        <taxon>Flavobacterium</taxon>
    </lineage>
</organism>